<evidence type="ECO:0000256" key="2">
    <source>
        <dbReference type="SAM" id="Phobius"/>
    </source>
</evidence>
<keyword evidence="2" id="KW-0472">Membrane</keyword>
<sequence length="260" mass="30275">MNKLINFISRVDWFKGFLSVMALSGFLIIAFVYGYYNYNFPFITDDNELWAQFGDFVGGTLSSIFSFLTFLAILYTLHLQREELGLNREELRLSREELKIANKEAGDQTRISRTQLENSKRQKNEAYLLEYMQVYSKLERDVNNPRYSHKIGSSIIDSFLSGKYGIQNDQIINKDGYALDVVAILKYLNCLEYLIHWDLLQVQDETFNTQPIPDHRSFSSKYAPFIKSFCDDKTFIHLSKSGVLLKMNIAAQFPNIVRFI</sequence>
<feature type="coiled-coil region" evidence="1">
    <location>
        <begin position="81"/>
        <end position="108"/>
    </location>
</feature>
<feature type="transmembrane region" description="Helical" evidence="2">
    <location>
        <begin position="12"/>
        <end position="36"/>
    </location>
</feature>
<comment type="caution">
    <text evidence="3">The sequence shown here is derived from an EMBL/GenBank/DDBJ whole genome shotgun (WGS) entry which is preliminary data.</text>
</comment>
<evidence type="ECO:0000313" key="3">
    <source>
        <dbReference type="EMBL" id="TGL04987.1"/>
    </source>
</evidence>
<keyword evidence="1" id="KW-0175">Coiled coil</keyword>
<dbReference type="RefSeq" id="WP_135771122.1">
    <property type="nucleotide sequence ID" value="NZ_RQFT01000009.1"/>
</dbReference>
<name>A0A7I0HRW7_9LEPT</name>
<dbReference type="Proteomes" id="UP000297641">
    <property type="component" value="Unassembled WGS sequence"/>
</dbReference>
<feature type="transmembrane region" description="Helical" evidence="2">
    <location>
        <begin position="56"/>
        <end position="77"/>
    </location>
</feature>
<evidence type="ECO:0000256" key="1">
    <source>
        <dbReference type="SAM" id="Coils"/>
    </source>
</evidence>
<gene>
    <name evidence="3" type="ORF">EHQ43_10100</name>
</gene>
<dbReference type="EMBL" id="RQFT01000009">
    <property type="protein sequence ID" value="TGL04987.1"/>
    <property type="molecule type" value="Genomic_DNA"/>
</dbReference>
<accession>A0A7I0HRW7</accession>
<proteinExistence type="predicted"/>
<reference evidence="3 4" key="1">
    <citation type="journal article" date="2019" name="PLoS Negl. Trop. Dis.">
        <title>Revisiting the worldwide diversity of Leptospira species in the environment.</title>
        <authorList>
            <person name="Vincent A.T."/>
            <person name="Schiettekatte O."/>
            <person name="Bourhy P."/>
            <person name="Veyrier F.J."/>
            <person name="Picardeau M."/>
        </authorList>
    </citation>
    <scope>NUCLEOTIDE SEQUENCE [LARGE SCALE GENOMIC DNA]</scope>
    <source>
        <strain evidence="3 4">201800273</strain>
    </source>
</reference>
<evidence type="ECO:0000313" key="4">
    <source>
        <dbReference type="Proteomes" id="UP000297641"/>
    </source>
</evidence>
<evidence type="ECO:0008006" key="5">
    <source>
        <dbReference type="Google" id="ProtNLM"/>
    </source>
</evidence>
<keyword evidence="2" id="KW-0812">Transmembrane</keyword>
<protein>
    <recommendedName>
        <fullName evidence="5">Phage abortive infection protein</fullName>
    </recommendedName>
</protein>
<keyword evidence="2" id="KW-1133">Transmembrane helix</keyword>
<organism evidence="3 4">
    <name type="scientific">Leptospira bouyouniensis</name>
    <dbReference type="NCBI Taxonomy" id="2484911"/>
    <lineage>
        <taxon>Bacteria</taxon>
        <taxon>Pseudomonadati</taxon>
        <taxon>Spirochaetota</taxon>
        <taxon>Spirochaetia</taxon>
        <taxon>Leptospirales</taxon>
        <taxon>Leptospiraceae</taxon>
        <taxon>Leptospira</taxon>
    </lineage>
</organism>
<dbReference type="AlphaFoldDB" id="A0A7I0HRW7"/>